<evidence type="ECO:0000313" key="2">
    <source>
        <dbReference type="EMBL" id="KAF6157822.1"/>
    </source>
</evidence>
<feature type="non-terminal residue" evidence="2">
    <location>
        <position position="1"/>
    </location>
</feature>
<comment type="caution">
    <text evidence="2">The sequence shown here is derived from an EMBL/GenBank/DDBJ whole genome shotgun (WGS) entry which is preliminary data.</text>
</comment>
<proteinExistence type="predicted"/>
<dbReference type="Proteomes" id="UP000541444">
    <property type="component" value="Unassembled WGS sequence"/>
</dbReference>
<feature type="compositionally biased region" description="Basic and acidic residues" evidence="1">
    <location>
        <begin position="114"/>
        <end position="125"/>
    </location>
</feature>
<reference evidence="2 3" key="1">
    <citation type="journal article" date="2020" name="IScience">
        <title>Genome Sequencing of the Endangered Kingdonia uniflora (Circaeasteraceae, Ranunculales) Reveals Potential Mechanisms of Evolutionary Specialization.</title>
        <authorList>
            <person name="Sun Y."/>
            <person name="Deng T."/>
            <person name="Zhang A."/>
            <person name="Moore M.J."/>
            <person name="Landis J.B."/>
            <person name="Lin N."/>
            <person name="Zhang H."/>
            <person name="Zhang X."/>
            <person name="Huang J."/>
            <person name="Zhang X."/>
            <person name="Sun H."/>
            <person name="Wang H."/>
        </authorList>
    </citation>
    <scope>NUCLEOTIDE SEQUENCE [LARGE SCALE GENOMIC DNA]</scope>
    <source>
        <strain evidence="2">TB1705</strain>
        <tissue evidence="2">Leaf</tissue>
    </source>
</reference>
<dbReference type="EMBL" id="JACGCM010001258">
    <property type="protein sequence ID" value="KAF6157822.1"/>
    <property type="molecule type" value="Genomic_DNA"/>
</dbReference>
<keyword evidence="3" id="KW-1185">Reference proteome</keyword>
<organism evidence="2 3">
    <name type="scientific">Kingdonia uniflora</name>
    <dbReference type="NCBI Taxonomy" id="39325"/>
    <lineage>
        <taxon>Eukaryota</taxon>
        <taxon>Viridiplantae</taxon>
        <taxon>Streptophyta</taxon>
        <taxon>Embryophyta</taxon>
        <taxon>Tracheophyta</taxon>
        <taxon>Spermatophyta</taxon>
        <taxon>Magnoliopsida</taxon>
        <taxon>Ranunculales</taxon>
        <taxon>Circaeasteraceae</taxon>
        <taxon>Kingdonia</taxon>
    </lineage>
</organism>
<feature type="region of interest" description="Disordered" evidence="1">
    <location>
        <begin position="89"/>
        <end position="135"/>
    </location>
</feature>
<sequence length="232" mass="25951">MDPAIMKLLEEDEDESRHCGANVEAITAALSRDINGETSDSDGQLPYGSNSTSNLLVSQFWQNFSVEDVSCKNQQELIRLGPVVQPSSEQELLQQEIDSEKQQKQIVSSQENSQDDKTGEHRKTEQNPLQIFDENRLQISKQNHGQQRKTEENPLQILDENRLQISKQNHGQQQKTSNSCSTASVTKSQTQDAQLRQVKLCQAMSSTHLEGTARPMNAISAPVKCEVQTSTN</sequence>
<gene>
    <name evidence="2" type="ORF">GIB67_038861</name>
</gene>
<evidence type="ECO:0000313" key="3">
    <source>
        <dbReference type="Proteomes" id="UP000541444"/>
    </source>
</evidence>
<evidence type="ECO:0000256" key="1">
    <source>
        <dbReference type="SAM" id="MobiDB-lite"/>
    </source>
</evidence>
<name>A0A7J7MSP2_9MAGN</name>
<dbReference type="AlphaFoldDB" id="A0A7J7MSP2"/>
<protein>
    <submittedName>
        <fullName evidence="2">Uncharacterized protein</fullName>
    </submittedName>
</protein>
<dbReference type="OrthoDB" id="1728171at2759"/>
<accession>A0A7J7MSP2</accession>